<feature type="transmembrane region" description="Helical" evidence="1">
    <location>
        <begin position="12"/>
        <end position="39"/>
    </location>
</feature>
<accession>A0A4R3I3R6</accession>
<evidence type="ECO:0000313" key="3">
    <source>
        <dbReference type="Proteomes" id="UP000295793"/>
    </source>
</evidence>
<keyword evidence="3" id="KW-1185">Reference proteome</keyword>
<proteinExistence type="predicted"/>
<evidence type="ECO:0000256" key="1">
    <source>
        <dbReference type="SAM" id="Phobius"/>
    </source>
</evidence>
<dbReference type="InterPro" id="IPR025498">
    <property type="entry name" value="DUF4389"/>
</dbReference>
<dbReference type="AlphaFoldDB" id="A0A4R3I3R6"/>
<keyword evidence="1" id="KW-0812">Transmembrane</keyword>
<dbReference type="Proteomes" id="UP000295793">
    <property type="component" value="Unassembled WGS sequence"/>
</dbReference>
<sequence length="88" mass="10514">MTKEKREFLAFRLVFMVLFWIFLKISLLVTAVIALIQWVVQWFQEEPIESLFRFSSSLLKFQSAILAYLTFQSDEKVFPFRDWPDGDA</sequence>
<organism evidence="2 3">
    <name type="scientific">Reinekea marinisedimentorum</name>
    <dbReference type="NCBI Taxonomy" id="230495"/>
    <lineage>
        <taxon>Bacteria</taxon>
        <taxon>Pseudomonadati</taxon>
        <taxon>Pseudomonadota</taxon>
        <taxon>Gammaproteobacteria</taxon>
        <taxon>Oceanospirillales</taxon>
        <taxon>Saccharospirillaceae</taxon>
        <taxon>Reinekea</taxon>
    </lineage>
</organism>
<reference evidence="2 3" key="1">
    <citation type="submission" date="2019-03" db="EMBL/GenBank/DDBJ databases">
        <title>Genomic Encyclopedia of Archaeal and Bacterial Type Strains, Phase II (KMG-II): from individual species to whole genera.</title>
        <authorList>
            <person name="Goeker M."/>
        </authorList>
    </citation>
    <scope>NUCLEOTIDE SEQUENCE [LARGE SCALE GENOMIC DNA]</scope>
    <source>
        <strain evidence="2 3">DSM 15388</strain>
    </source>
</reference>
<gene>
    <name evidence="2" type="ORF">BCF53_11124</name>
</gene>
<comment type="caution">
    <text evidence="2">The sequence shown here is derived from an EMBL/GenBank/DDBJ whole genome shotgun (WGS) entry which is preliminary data.</text>
</comment>
<keyword evidence="1" id="KW-1133">Transmembrane helix</keyword>
<evidence type="ECO:0000313" key="2">
    <source>
        <dbReference type="EMBL" id="TCS39934.1"/>
    </source>
</evidence>
<name>A0A4R3I3R6_9GAMM</name>
<protein>
    <submittedName>
        <fullName evidence="2">Uncharacterized protein DUF4389</fullName>
    </submittedName>
</protein>
<dbReference type="EMBL" id="SLZR01000011">
    <property type="protein sequence ID" value="TCS39934.1"/>
    <property type="molecule type" value="Genomic_DNA"/>
</dbReference>
<dbReference type="Pfam" id="PF14333">
    <property type="entry name" value="DUF4389"/>
    <property type="match status" value="1"/>
</dbReference>
<keyword evidence="1" id="KW-0472">Membrane</keyword>
<dbReference type="OrthoDB" id="5766995at2"/>
<dbReference type="RefSeq" id="WP_132702153.1">
    <property type="nucleotide sequence ID" value="NZ_SLZR01000011.1"/>
</dbReference>